<dbReference type="InterPro" id="IPR036388">
    <property type="entry name" value="WH-like_DNA-bd_sf"/>
</dbReference>
<gene>
    <name evidence="7" type="ORF">E6K74_07500</name>
</gene>
<comment type="similarity">
    <text evidence="1">Belongs to the sigma-70 factor family. ECF subfamily.</text>
</comment>
<keyword evidence="3" id="KW-0731">Sigma factor</keyword>
<dbReference type="EMBL" id="VBOU01000077">
    <property type="protein sequence ID" value="TMQ54076.1"/>
    <property type="molecule type" value="Genomic_DNA"/>
</dbReference>
<dbReference type="GO" id="GO:0016987">
    <property type="term" value="F:sigma factor activity"/>
    <property type="evidence" value="ECO:0007669"/>
    <property type="project" value="UniProtKB-KW"/>
</dbReference>
<feature type="domain" description="RNA polymerase sigma factor 70 region 4 type 2" evidence="6">
    <location>
        <begin position="146"/>
        <end position="193"/>
    </location>
</feature>
<dbReference type="InterPro" id="IPR013325">
    <property type="entry name" value="RNA_pol_sigma_r2"/>
</dbReference>
<evidence type="ECO:0000313" key="7">
    <source>
        <dbReference type="EMBL" id="TMQ54076.1"/>
    </source>
</evidence>
<dbReference type="SUPFAM" id="SSF88659">
    <property type="entry name" value="Sigma3 and sigma4 domains of RNA polymerase sigma factors"/>
    <property type="match status" value="1"/>
</dbReference>
<organism evidence="7 8">
    <name type="scientific">Eiseniibacteriota bacterium</name>
    <dbReference type="NCBI Taxonomy" id="2212470"/>
    <lineage>
        <taxon>Bacteria</taxon>
        <taxon>Candidatus Eiseniibacteriota</taxon>
    </lineage>
</organism>
<comment type="caution">
    <text evidence="7">The sequence shown here is derived from an EMBL/GenBank/DDBJ whole genome shotgun (WGS) entry which is preliminary data.</text>
</comment>
<dbReference type="PANTHER" id="PTHR43133:SF51">
    <property type="entry name" value="RNA POLYMERASE SIGMA FACTOR"/>
    <property type="match status" value="1"/>
</dbReference>
<evidence type="ECO:0000256" key="4">
    <source>
        <dbReference type="ARBA" id="ARBA00023163"/>
    </source>
</evidence>
<dbReference type="Pfam" id="PF04542">
    <property type="entry name" value="Sigma70_r2"/>
    <property type="match status" value="1"/>
</dbReference>
<evidence type="ECO:0000259" key="5">
    <source>
        <dbReference type="Pfam" id="PF04542"/>
    </source>
</evidence>
<accession>A0A538SRS5</accession>
<dbReference type="SUPFAM" id="SSF88946">
    <property type="entry name" value="Sigma2 domain of RNA polymerase sigma factors"/>
    <property type="match status" value="1"/>
</dbReference>
<dbReference type="Pfam" id="PF08281">
    <property type="entry name" value="Sigma70_r4_2"/>
    <property type="match status" value="1"/>
</dbReference>
<proteinExistence type="inferred from homology"/>
<dbReference type="InterPro" id="IPR013249">
    <property type="entry name" value="RNA_pol_sigma70_r4_t2"/>
</dbReference>
<sequence length="208" mass="24266">MKRRWSVGAVNGIQRGLELASDERDLVRRCLAREERAYRELIRRYQTPVVNLAWRITGSPEDAAEVAQETFIRVLRSLHTYDPERPLKTWLFKIAANLALDAIRRRKRRPVSIEDLFGEDEGPLLEAVEPGPGPDAQLMLDRSVERFDQLVREMPEHYQAILYLRYREDLAYEEIAETLSIPLGTVKVRLHRAHEILRRKLSARGKRS</sequence>
<dbReference type="AlphaFoldDB" id="A0A538SRS5"/>
<dbReference type="Proteomes" id="UP000319829">
    <property type="component" value="Unassembled WGS sequence"/>
</dbReference>
<dbReference type="Gene3D" id="1.10.1740.10">
    <property type="match status" value="1"/>
</dbReference>
<name>A0A538SRS5_UNCEI</name>
<dbReference type="InterPro" id="IPR039425">
    <property type="entry name" value="RNA_pol_sigma-70-like"/>
</dbReference>
<dbReference type="InterPro" id="IPR014284">
    <property type="entry name" value="RNA_pol_sigma-70_dom"/>
</dbReference>
<dbReference type="PANTHER" id="PTHR43133">
    <property type="entry name" value="RNA POLYMERASE ECF-TYPE SIGMA FACTO"/>
    <property type="match status" value="1"/>
</dbReference>
<protein>
    <submittedName>
        <fullName evidence="7">Sigma-70 family RNA polymerase sigma factor</fullName>
    </submittedName>
</protein>
<dbReference type="GO" id="GO:0006352">
    <property type="term" value="P:DNA-templated transcription initiation"/>
    <property type="evidence" value="ECO:0007669"/>
    <property type="project" value="InterPro"/>
</dbReference>
<feature type="domain" description="RNA polymerase sigma-70 region 2" evidence="5">
    <location>
        <begin position="41"/>
        <end position="109"/>
    </location>
</feature>
<dbReference type="GO" id="GO:0003677">
    <property type="term" value="F:DNA binding"/>
    <property type="evidence" value="ECO:0007669"/>
    <property type="project" value="InterPro"/>
</dbReference>
<dbReference type="CDD" id="cd06171">
    <property type="entry name" value="Sigma70_r4"/>
    <property type="match status" value="1"/>
</dbReference>
<reference evidence="7 8" key="1">
    <citation type="journal article" date="2019" name="Nat. Microbiol.">
        <title>Mediterranean grassland soil C-N compound turnover is dependent on rainfall and depth, and is mediated by genomically divergent microorganisms.</title>
        <authorList>
            <person name="Diamond S."/>
            <person name="Andeer P.F."/>
            <person name="Li Z."/>
            <person name="Crits-Christoph A."/>
            <person name="Burstein D."/>
            <person name="Anantharaman K."/>
            <person name="Lane K.R."/>
            <person name="Thomas B.C."/>
            <person name="Pan C."/>
            <person name="Northen T.R."/>
            <person name="Banfield J.F."/>
        </authorList>
    </citation>
    <scope>NUCLEOTIDE SEQUENCE [LARGE SCALE GENOMIC DNA]</scope>
    <source>
        <strain evidence="7">WS_4</strain>
    </source>
</reference>
<evidence type="ECO:0000256" key="2">
    <source>
        <dbReference type="ARBA" id="ARBA00023015"/>
    </source>
</evidence>
<keyword evidence="2" id="KW-0805">Transcription regulation</keyword>
<dbReference type="InterPro" id="IPR007627">
    <property type="entry name" value="RNA_pol_sigma70_r2"/>
</dbReference>
<dbReference type="NCBIfam" id="TIGR02937">
    <property type="entry name" value="sigma70-ECF"/>
    <property type="match status" value="1"/>
</dbReference>
<dbReference type="InterPro" id="IPR013324">
    <property type="entry name" value="RNA_pol_sigma_r3/r4-like"/>
</dbReference>
<evidence type="ECO:0000256" key="3">
    <source>
        <dbReference type="ARBA" id="ARBA00023082"/>
    </source>
</evidence>
<dbReference type="Gene3D" id="1.10.10.10">
    <property type="entry name" value="Winged helix-like DNA-binding domain superfamily/Winged helix DNA-binding domain"/>
    <property type="match status" value="1"/>
</dbReference>
<evidence type="ECO:0000259" key="6">
    <source>
        <dbReference type="Pfam" id="PF08281"/>
    </source>
</evidence>
<evidence type="ECO:0000313" key="8">
    <source>
        <dbReference type="Proteomes" id="UP000319829"/>
    </source>
</evidence>
<evidence type="ECO:0000256" key="1">
    <source>
        <dbReference type="ARBA" id="ARBA00010641"/>
    </source>
</evidence>
<keyword evidence="4" id="KW-0804">Transcription</keyword>